<dbReference type="InterPro" id="IPR036872">
    <property type="entry name" value="CH_dom_sf"/>
</dbReference>
<keyword evidence="2" id="KW-1185">Reference proteome</keyword>
<accession>A0AAN7DT83</accession>
<protein>
    <submittedName>
        <fullName evidence="1">Uncharacterized protein</fullName>
    </submittedName>
</protein>
<dbReference type="EMBL" id="JASEJX010000006">
    <property type="protein sequence ID" value="KAK4521100.1"/>
    <property type="molecule type" value="Genomic_DNA"/>
</dbReference>
<name>A0AAN7DT83_9FUNG</name>
<sequence length="73" mass="8544">MGESRTELLAWVNDLLQLNYTKVEQAGTGAAYCQIMDSVFNDVHMTKVKFDTKHEYEYVSNFKVLQHTFDKHK</sequence>
<dbReference type="RefSeq" id="XP_064687766.1">
    <property type="nucleotide sequence ID" value="XM_064832211.1"/>
</dbReference>
<dbReference type="GeneID" id="89956730"/>
<dbReference type="AlphaFoldDB" id="A0AAN7DT83"/>
<dbReference type="PANTHER" id="PTHR10623">
    <property type="entry name" value="MICROTUBULE-ASSOCIATED PROTEIN RP/EB FAMILY MEMBER"/>
    <property type="match status" value="1"/>
</dbReference>
<gene>
    <name evidence="1" type="ORF">ATC70_013044</name>
</gene>
<proteinExistence type="predicted"/>
<dbReference type="Proteomes" id="UP001304243">
    <property type="component" value="Unassembled WGS sequence"/>
</dbReference>
<comment type="caution">
    <text evidence="1">The sequence shown here is derived from an EMBL/GenBank/DDBJ whole genome shotgun (WGS) entry which is preliminary data.</text>
</comment>
<dbReference type="InterPro" id="IPR027328">
    <property type="entry name" value="MAPRE"/>
</dbReference>
<organism evidence="1 2">
    <name type="scientific">Mucor velutinosus</name>
    <dbReference type="NCBI Taxonomy" id="708070"/>
    <lineage>
        <taxon>Eukaryota</taxon>
        <taxon>Fungi</taxon>
        <taxon>Fungi incertae sedis</taxon>
        <taxon>Mucoromycota</taxon>
        <taxon>Mucoromycotina</taxon>
        <taxon>Mucoromycetes</taxon>
        <taxon>Mucorales</taxon>
        <taxon>Mucorineae</taxon>
        <taxon>Mucoraceae</taxon>
        <taxon>Mucor</taxon>
    </lineage>
</organism>
<dbReference type="GO" id="GO:0008017">
    <property type="term" value="F:microtubule binding"/>
    <property type="evidence" value="ECO:0007669"/>
    <property type="project" value="InterPro"/>
</dbReference>
<reference evidence="1 2" key="1">
    <citation type="submission" date="2022-11" db="EMBL/GenBank/DDBJ databases">
        <title>Mucor velutinosus strain NIH1002 WGS.</title>
        <authorList>
            <person name="Subramanian P."/>
            <person name="Mullikin J.C."/>
            <person name="Segre J.A."/>
            <person name="Zelazny A.M."/>
        </authorList>
    </citation>
    <scope>NUCLEOTIDE SEQUENCE [LARGE SCALE GENOMIC DNA]</scope>
    <source>
        <strain evidence="1 2">NIH1002</strain>
    </source>
</reference>
<evidence type="ECO:0000313" key="2">
    <source>
        <dbReference type="Proteomes" id="UP001304243"/>
    </source>
</evidence>
<dbReference type="SUPFAM" id="SSF47576">
    <property type="entry name" value="Calponin-homology domain, CH-domain"/>
    <property type="match status" value="1"/>
</dbReference>
<dbReference type="Gene3D" id="1.10.418.10">
    <property type="entry name" value="Calponin-like domain"/>
    <property type="match status" value="1"/>
</dbReference>
<evidence type="ECO:0000313" key="1">
    <source>
        <dbReference type="EMBL" id="KAK4521100.1"/>
    </source>
</evidence>